<feature type="region of interest" description="Disordered" evidence="1">
    <location>
        <begin position="1"/>
        <end position="41"/>
    </location>
</feature>
<organism evidence="2 3">
    <name type="scientific">Rhodopirellula sallentina SM41</name>
    <dbReference type="NCBI Taxonomy" id="1263870"/>
    <lineage>
        <taxon>Bacteria</taxon>
        <taxon>Pseudomonadati</taxon>
        <taxon>Planctomycetota</taxon>
        <taxon>Planctomycetia</taxon>
        <taxon>Pirellulales</taxon>
        <taxon>Pirellulaceae</taxon>
        <taxon>Rhodopirellula</taxon>
    </lineage>
</organism>
<protein>
    <submittedName>
        <fullName evidence="2">Uncharacterized protein</fullName>
    </submittedName>
</protein>
<sequence length="41" mass="4331">MMHPVKPAPGDLNSGEPSMAENVSKNCGEHRSVDELLGQAP</sequence>
<dbReference type="EMBL" id="ANOH01000331">
    <property type="protein sequence ID" value="EMI53778.1"/>
    <property type="molecule type" value="Genomic_DNA"/>
</dbReference>
<dbReference type="Proteomes" id="UP000011885">
    <property type="component" value="Unassembled WGS sequence"/>
</dbReference>
<accession>M5UCQ3</accession>
<name>M5UCQ3_9BACT</name>
<gene>
    <name evidence="2" type="ORF">RSSM_04800</name>
</gene>
<dbReference type="PATRIC" id="fig|1263870.3.peg.5078"/>
<proteinExistence type="predicted"/>
<reference evidence="2 3" key="1">
    <citation type="journal article" date="2013" name="Mar. Genomics">
        <title>Expression of sulfatases in Rhodopirellula baltica and the diversity of sulfatases in the genus Rhodopirellula.</title>
        <authorList>
            <person name="Wegner C.E."/>
            <person name="Richter-Heitmann T."/>
            <person name="Klindworth A."/>
            <person name="Klockow C."/>
            <person name="Richter M."/>
            <person name="Achstetter T."/>
            <person name="Glockner F.O."/>
            <person name="Harder J."/>
        </authorList>
    </citation>
    <scope>NUCLEOTIDE SEQUENCE [LARGE SCALE GENOMIC DNA]</scope>
    <source>
        <strain evidence="2 3">SM41</strain>
    </source>
</reference>
<keyword evidence="3" id="KW-1185">Reference proteome</keyword>
<evidence type="ECO:0000313" key="3">
    <source>
        <dbReference type="Proteomes" id="UP000011885"/>
    </source>
</evidence>
<evidence type="ECO:0000313" key="2">
    <source>
        <dbReference type="EMBL" id="EMI53778.1"/>
    </source>
</evidence>
<dbReference type="AlphaFoldDB" id="M5UCQ3"/>
<evidence type="ECO:0000256" key="1">
    <source>
        <dbReference type="SAM" id="MobiDB-lite"/>
    </source>
</evidence>
<comment type="caution">
    <text evidence="2">The sequence shown here is derived from an EMBL/GenBank/DDBJ whole genome shotgun (WGS) entry which is preliminary data.</text>
</comment>